<proteinExistence type="predicted"/>
<name>A0AA51RSV7_9GAMM</name>
<gene>
    <name evidence="2" type="ORF">Q9312_17725</name>
</gene>
<dbReference type="KEGG" id="plei:Q9312_17725"/>
<dbReference type="EMBL" id="CP133548">
    <property type="protein sequence ID" value="WMS87051.1"/>
    <property type="molecule type" value="Genomic_DNA"/>
</dbReference>
<keyword evidence="1" id="KW-0812">Transmembrane</keyword>
<keyword evidence="1" id="KW-0472">Membrane</keyword>
<accession>A0AA51RSV7</accession>
<keyword evidence="1" id="KW-1133">Transmembrane helix</keyword>
<evidence type="ECO:0000313" key="3">
    <source>
        <dbReference type="Proteomes" id="UP001239782"/>
    </source>
</evidence>
<reference evidence="2 3" key="1">
    <citation type="submission" date="2023-08" db="EMBL/GenBank/DDBJ databases">
        <title>Pleionea litopenaei sp. nov., isolated from stomach of juvenile Litopenaeus vannamei.</title>
        <authorList>
            <person name="Rho A.M."/>
            <person name="Hwang C.Y."/>
        </authorList>
    </citation>
    <scope>NUCLEOTIDE SEQUENCE [LARGE SCALE GENOMIC DNA]</scope>
    <source>
        <strain evidence="2 3">HL-JVS1</strain>
    </source>
</reference>
<feature type="transmembrane region" description="Helical" evidence="1">
    <location>
        <begin position="43"/>
        <end position="63"/>
    </location>
</feature>
<dbReference type="InterPro" id="IPR046659">
    <property type="entry name" value="DUF6768"/>
</dbReference>
<dbReference type="AlphaFoldDB" id="A0AA51RSV7"/>
<protein>
    <submittedName>
        <fullName evidence="2">Uncharacterized protein</fullName>
    </submittedName>
</protein>
<feature type="transmembrane region" description="Helical" evidence="1">
    <location>
        <begin position="75"/>
        <end position="97"/>
    </location>
</feature>
<evidence type="ECO:0000313" key="2">
    <source>
        <dbReference type="EMBL" id="WMS87051.1"/>
    </source>
</evidence>
<evidence type="ECO:0000256" key="1">
    <source>
        <dbReference type="SAM" id="Phobius"/>
    </source>
</evidence>
<sequence length="125" mass="14217">MNLDDKIKQALKMDEAEVNKLLAEEGGLFAQLGGVFSGSMKGWNIYGFILSFFIAAAMFWCGYEFFVSTTLDERIFWGVLTIAAAVMTMGIKIWFWMEMSRHSTLREIKRLELAVAQLYAKHSGE</sequence>
<dbReference type="Pfam" id="PF20556">
    <property type="entry name" value="DUF6768"/>
    <property type="match status" value="1"/>
</dbReference>
<dbReference type="Proteomes" id="UP001239782">
    <property type="component" value="Chromosome"/>
</dbReference>
<keyword evidence="3" id="KW-1185">Reference proteome</keyword>
<organism evidence="2 3">
    <name type="scientific">Pleionea litopenaei</name>
    <dbReference type="NCBI Taxonomy" id="3070815"/>
    <lineage>
        <taxon>Bacteria</taxon>
        <taxon>Pseudomonadati</taxon>
        <taxon>Pseudomonadota</taxon>
        <taxon>Gammaproteobacteria</taxon>
        <taxon>Oceanospirillales</taxon>
        <taxon>Pleioneaceae</taxon>
        <taxon>Pleionea</taxon>
    </lineage>
</organism>
<dbReference type="RefSeq" id="WP_309202189.1">
    <property type="nucleotide sequence ID" value="NZ_CP133548.1"/>
</dbReference>